<evidence type="ECO:0000313" key="3">
    <source>
        <dbReference type="Proteomes" id="UP000182840"/>
    </source>
</evidence>
<feature type="domain" description="N-acetyltransferase" evidence="1">
    <location>
        <begin position="33"/>
        <end position="176"/>
    </location>
</feature>
<sequence>MHGQPRMLTARITHLEMTQRPSRRVPAPMGNALAVMRAVEMPLHFYRYLYEQVGRPHHWQMRRTMKDAALASAIHAKSTEIEVLYANGSPAGFFELDLSRLPHQAEIEYFGLVPEFQGRGLSRFFLSCAIYGAWVHDPRRVIIQTNSLDSPRALQLYQKMGFVPVAWSEEQIEAWD</sequence>
<dbReference type="AlphaFoldDB" id="A0A1L3ST66"/>
<name>A0A1L3ST66_9HYPH</name>
<dbReference type="InterPro" id="IPR016181">
    <property type="entry name" value="Acyl_CoA_acyltransferase"/>
</dbReference>
<dbReference type="InterPro" id="IPR000182">
    <property type="entry name" value="GNAT_dom"/>
</dbReference>
<dbReference type="OrthoDB" id="275336at2"/>
<dbReference type="PROSITE" id="PS51186">
    <property type="entry name" value="GNAT"/>
    <property type="match status" value="1"/>
</dbReference>
<dbReference type="EMBL" id="CP018171">
    <property type="protein sequence ID" value="APH72515.1"/>
    <property type="molecule type" value="Genomic_DNA"/>
</dbReference>
<dbReference type="KEGG" id="meso:BSQ44_14970"/>
<dbReference type="Pfam" id="PF13673">
    <property type="entry name" value="Acetyltransf_10"/>
    <property type="match status" value="1"/>
</dbReference>
<protein>
    <submittedName>
        <fullName evidence="2">GNAT family N-acetyltransferase</fullName>
    </submittedName>
</protein>
<dbReference type="GO" id="GO:0016747">
    <property type="term" value="F:acyltransferase activity, transferring groups other than amino-acyl groups"/>
    <property type="evidence" value="ECO:0007669"/>
    <property type="project" value="InterPro"/>
</dbReference>
<accession>A0A1L3ST66</accession>
<dbReference type="Proteomes" id="UP000182840">
    <property type="component" value="Chromosome"/>
</dbReference>
<keyword evidence="3" id="KW-1185">Reference proteome</keyword>
<dbReference type="RefSeq" id="WP_072605560.1">
    <property type="nucleotide sequence ID" value="NZ_CP018171.1"/>
</dbReference>
<organism evidence="2 3">
    <name type="scientific">Aquibium oceanicum</name>
    <dbReference type="NCBI Taxonomy" id="1670800"/>
    <lineage>
        <taxon>Bacteria</taxon>
        <taxon>Pseudomonadati</taxon>
        <taxon>Pseudomonadota</taxon>
        <taxon>Alphaproteobacteria</taxon>
        <taxon>Hyphomicrobiales</taxon>
        <taxon>Phyllobacteriaceae</taxon>
        <taxon>Aquibium</taxon>
    </lineage>
</organism>
<dbReference type="Gene3D" id="3.40.630.30">
    <property type="match status" value="1"/>
</dbReference>
<evidence type="ECO:0000313" key="2">
    <source>
        <dbReference type="EMBL" id="APH72515.1"/>
    </source>
</evidence>
<reference evidence="3" key="1">
    <citation type="submission" date="2016-11" db="EMBL/GenBank/DDBJ databases">
        <title>Mesorhizobium oceanicum sp. nov., isolated from deep seawater in South China Sea.</title>
        <authorList>
            <person name="Fu G.-Y."/>
        </authorList>
    </citation>
    <scope>NUCLEOTIDE SEQUENCE [LARGE SCALE GENOMIC DNA]</scope>
    <source>
        <strain evidence="3">B7</strain>
    </source>
</reference>
<evidence type="ECO:0000259" key="1">
    <source>
        <dbReference type="PROSITE" id="PS51186"/>
    </source>
</evidence>
<dbReference type="STRING" id="1670800.BSQ44_14970"/>
<dbReference type="SUPFAM" id="SSF55729">
    <property type="entry name" value="Acyl-CoA N-acyltransferases (Nat)"/>
    <property type="match status" value="1"/>
</dbReference>
<dbReference type="CDD" id="cd04301">
    <property type="entry name" value="NAT_SF"/>
    <property type="match status" value="1"/>
</dbReference>
<gene>
    <name evidence="2" type="ORF">BSQ44_14970</name>
</gene>
<proteinExistence type="predicted"/>
<keyword evidence="2" id="KW-0808">Transferase</keyword>